<dbReference type="GeneID" id="39732333"/>
<sequence>MDKNIKLISIFGNNRDLKRNIHIITKNKIGYIIENIIYVLNLEENIINLYKKHIGYIYIFRYSNHLKLALTCDFNHYTGCYVSLWDIDEYKEKYNIKIKNIESYDFFNYTFNNKQIIHKNDISYKQCMISDINFVDALECLVILTNDKYKTISFWSLLNTQKPILCIYTHMNKIEKIFLWFNYDIYKNNIRDNKNIYDYLEYLTILTYSSKCLYMWYFSFYIELKINCFKPIYNNLIPLDKISTICSINTNKYFIGTNKGNIYLFDKYIAKKYYEISKSCIKLIFLLDNILICILKNGMIYRIKELDNKTKCNKSDINVLLNNYYKKKFQIEENIVPFKWINYSEYYLNFILIATNTHVILMNIYNDEFIILKEIFENDIYISTFIQSKNKYIIAMINFYKEDKSLIRMLNLDNTLYNCPLVVEGKVNCIISTHNNKKQKKKNYVEKTEENENEGNNNKFKCFCEDKYQMDLKNEKKKIIRKEKNNISNIFVFSINNKIVFYEELNSVLSSFYSISYSHNRYVTCFEFSKDNKYLFCGFNEGSIYIYTIFNSSCYNFYNDHNINKFKFIDMNNKYCIALYKIFRNSIETIDMIKLYDINNMKLIVSSNKKLYLYNLFENSIKNILNLSLNLNLSFFELFEDYINDDIKLANSFFKKLIEENIILNKKDILESNINIYLRDVLNDIQFRYKIIYLRKEKKDDTLIDNDNIFINVLDKNKINYKKEETYIKKKINDISETNLENYVNNNDCKDYQKEINNNKVSYYNLYIFNKVIFFMKNNFEEIRKVVEQRNVYNKNDTNNISNPNSSSNILSNKNGNDRIINYHTTTDNNIIDFMSENACINNLMNTLIFKKDIFYTELNLDGNLMLCSFKDVVFVYLIKDDSQFYSKRECNYSKFLGNIIDVNLLENKICPFNYDDFPIIICENKFLNDYGENYFYNSYQKKNIKTNIKTNNENPIIFKNILHNDDYTKHIIIKNDADIQNKIRDAKDKENLDGNNSDLLEKVEEKYHNVIFMYNDYLSFEKCSNKYISENKYNHKNSALNSNKMKNILSPQYKFSSYLNTNSTRMLKVPYAIDYKEEQKKITNKKPNEVSRSIYLENGINSVNENTNNKNTFYYKIIHSNYFYEVFIYVKGGNIDRIEKTKRNSLKFISTQMEEENILEINIPSTIRVYYEQILIQMNSLHNICYLSIPILEKKE</sequence>
<gene>
    <name evidence="1" type="ORF">PGAL8A_00380300</name>
</gene>
<keyword evidence="2" id="KW-1185">Reference proteome</keyword>
<dbReference type="OrthoDB" id="375766at2759"/>
<dbReference type="InterPro" id="IPR011047">
    <property type="entry name" value="Quinoprotein_ADH-like_sf"/>
</dbReference>
<name>A0A1J1GSS2_PLAGA</name>
<dbReference type="AlphaFoldDB" id="A0A1J1GSS2"/>
<dbReference type="VEuPathDB" id="PlasmoDB:PGAL8A_00380300"/>
<comment type="caution">
    <text evidence="1">The sequence shown here is derived from an EMBL/GenBank/DDBJ whole genome shotgun (WGS) entry which is preliminary data.</text>
</comment>
<dbReference type="SMART" id="SM00320">
    <property type="entry name" value="WD40"/>
    <property type="match status" value="2"/>
</dbReference>
<dbReference type="InterPro" id="IPR001680">
    <property type="entry name" value="WD40_rpt"/>
</dbReference>
<protein>
    <submittedName>
        <fullName evidence="1">Uncharacterized protein</fullName>
    </submittedName>
</protein>
<dbReference type="Proteomes" id="UP000220797">
    <property type="component" value="Unassembled WGS sequence"/>
</dbReference>
<dbReference type="RefSeq" id="XP_028526920.1">
    <property type="nucleotide sequence ID" value="XM_028670138.1"/>
</dbReference>
<evidence type="ECO:0000313" key="1">
    <source>
        <dbReference type="EMBL" id="CRG94099.1"/>
    </source>
</evidence>
<dbReference type="SUPFAM" id="SSF50998">
    <property type="entry name" value="Quinoprotein alcohol dehydrogenase-like"/>
    <property type="match status" value="1"/>
</dbReference>
<accession>A0A1J1GSS2</accession>
<proteinExistence type="predicted"/>
<organism evidence="1 2">
    <name type="scientific">Plasmodium gallinaceum</name>
    <dbReference type="NCBI Taxonomy" id="5849"/>
    <lineage>
        <taxon>Eukaryota</taxon>
        <taxon>Sar</taxon>
        <taxon>Alveolata</taxon>
        <taxon>Apicomplexa</taxon>
        <taxon>Aconoidasida</taxon>
        <taxon>Haemosporida</taxon>
        <taxon>Plasmodiidae</taxon>
        <taxon>Plasmodium</taxon>
        <taxon>Plasmodium (Haemamoeba)</taxon>
    </lineage>
</organism>
<dbReference type="Gene3D" id="2.130.10.10">
    <property type="entry name" value="YVTN repeat-like/Quinoprotein amine dehydrogenase"/>
    <property type="match status" value="3"/>
</dbReference>
<dbReference type="InterPro" id="IPR015943">
    <property type="entry name" value="WD40/YVTN_repeat-like_dom_sf"/>
</dbReference>
<evidence type="ECO:0000313" key="2">
    <source>
        <dbReference type="Proteomes" id="UP000220797"/>
    </source>
</evidence>
<dbReference type="EMBL" id="CVMV01000022">
    <property type="protein sequence ID" value="CRG94099.1"/>
    <property type="molecule type" value="Genomic_DNA"/>
</dbReference>
<reference evidence="1" key="1">
    <citation type="submission" date="2015-04" db="EMBL/GenBank/DDBJ databases">
        <authorList>
            <consortium name="Pathogen Informatics"/>
        </authorList>
    </citation>
    <scope>NUCLEOTIDE SEQUENCE [LARGE SCALE GENOMIC DNA]</scope>
    <source>
        <strain evidence="1">8A</strain>
    </source>
</reference>